<dbReference type="PANTHER" id="PTHR18964:SF149">
    <property type="entry name" value="BIFUNCTIONAL UDP-N-ACETYLGLUCOSAMINE 2-EPIMERASE_N-ACETYLMANNOSAMINE KINASE"/>
    <property type="match status" value="1"/>
</dbReference>
<evidence type="ECO:0000313" key="2">
    <source>
        <dbReference type="EMBL" id="ANP72084.1"/>
    </source>
</evidence>
<dbReference type="AlphaFoldDB" id="A0A1B1BHT8"/>
<dbReference type="PANTHER" id="PTHR18964">
    <property type="entry name" value="ROK (REPRESSOR, ORF, KINASE) FAMILY"/>
    <property type="match status" value="1"/>
</dbReference>
<dbReference type="EMBL" id="CP016282">
    <property type="protein sequence ID" value="ANP72084.1"/>
    <property type="molecule type" value="Genomic_DNA"/>
</dbReference>
<dbReference type="InterPro" id="IPR036388">
    <property type="entry name" value="WH-like_DNA-bd_sf"/>
</dbReference>
<dbReference type="Gene3D" id="3.30.420.40">
    <property type="match status" value="2"/>
</dbReference>
<dbReference type="Proteomes" id="UP000092582">
    <property type="component" value="Chromosome 1"/>
</dbReference>
<evidence type="ECO:0000313" key="3">
    <source>
        <dbReference type="Proteomes" id="UP000092582"/>
    </source>
</evidence>
<dbReference type="KEGG" id="cart:PA27867_1118"/>
<dbReference type="InterPro" id="IPR000600">
    <property type="entry name" value="ROK"/>
</dbReference>
<gene>
    <name evidence="2" type="ORF">PA27867_1118</name>
</gene>
<dbReference type="Gene3D" id="1.10.10.10">
    <property type="entry name" value="Winged helix-like DNA-binding domain superfamily/Winged helix DNA-binding domain"/>
    <property type="match status" value="1"/>
</dbReference>
<keyword evidence="3" id="KW-1185">Reference proteome</keyword>
<proteinExistence type="inferred from homology"/>
<comment type="similarity">
    <text evidence="1">Belongs to the ROK (NagC/XylR) family.</text>
</comment>
<dbReference type="InterPro" id="IPR043129">
    <property type="entry name" value="ATPase_NBD"/>
</dbReference>
<name>A0A1B1BHT8_9MICO</name>
<dbReference type="SUPFAM" id="SSF53067">
    <property type="entry name" value="Actin-like ATPase domain"/>
    <property type="match status" value="1"/>
</dbReference>
<dbReference type="InterPro" id="IPR036390">
    <property type="entry name" value="WH_DNA-bd_sf"/>
</dbReference>
<dbReference type="SUPFAM" id="SSF46785">
    <property type="entry name" value="Winged helix' DNA-binding domain"/>
    <property type="match status" value="1"/>
</dbReference>
<sequence>MSANPFMGDRKAHAMHGSHDALPPLGESAFSLARAVLMHGPISRAELGRRLGLSPASLTRLGKPFFDRGLFVELNDDHSGGVGRPTRPLDVRVDGRRFVGVKLTADDAFGVLTDLRAKELEAGQRSLSSREESTVVAHLVDLVRELAGGEEAAASLAAVGVSVGGKVARSRVVTRAPFLGWRDVYLATALEKVLGVPVFVENDVAGLAAAEQWFGAGRGTSTFAVLTIGTGVGYGLVVNDQVITTSDSGLGLGGHVPLDENGPLCDAGHRGCSDAMLTESSIRASVGRLLGREVGYDEVLALAAAGESAALEVLRASGRALGRLVALIANIAMLDTVVLAGEGIGLWAIVSDEVIGAARAGRDPEATPLQISIDDTGVSSWARGAAAVAIQHTLARLTVPEHPSETSATAPIMVRE</sequence>
<protein>
    <submittedName>
        <fullName evidence="2">ROK family protein</fullName>
    </submittedName>
</protein>
<accession>A0A1B1BHT8</accession>
<reference evidence="2 3" key="1">
    <citation type="submission" date="2016-06" db="EMBL/GenBank/DDBJ databases">
        <title>Genome sequencing of Cryobacterium arcticum PAMC 27867.</title>
        <authorList>
            <person name="Lee J."/>
            <person name="Kim O.-S."/>
        </authorList>
    </citation>
    <scope>NUCLEOTIDE SEQUENCE [LARGE SCALE GENOMIC DNA]</scope>
    <source>
        <strain evidence="2 3">PAMC 27867</strain>
    </source>
</reference>
<organism evidence="2 3">
    <name type="scientific">Cryobacterium arcticum</name>
    <dbReference type="NCBI Taxonomy" id="670052"/>
    <lineage>
        <taxon>Bacteria</taxon>
        <taxon>Bacillati</taxon>
        <taxon>Actinomycetota</taxon>
        <taxon>Actinomycetes</taxon>
        <taxon>Micrococcales</taxon>
        <taxon>Microbacteriaceae</taxon>
        <taxon>Cryobacterium</taxon>
    </lineage>
</organism>
<dbReference type="STRING" id="670052.PA27867_1118"/>
<evidence type="ECO:0000256" key="1">
    <source>
        <dbReference type="ARBA" id="ARBA00006479"/>
    </source>
</evidence>
<dbReference type="Pfam" id="PF00480">
    <property type="entry name" value="ROK"/>
    <property type="match status" value="1"/>
</dbReference>